<dbReference type="PANTHER" id="PTHR19879:SF9">
    <property type="entry name" value="TRANSCRIPTION INITIATION FACTOR TFIID SUBUNIT 5"/>
    <property type="match status" value="1"/>
</dbReference>
<dbReference type="Proteomes" id="UP000187735">
    <property type="component" value="Chromosome"/>
</dbReference>
<keyword evidence="3" id="KW-1185">Reference proteome</keyword>
<dbReference type="KEGG" id="fmr:Fuma_00988"/>
<dbReference type="AlphaFoldDB" id="A0A1P8WBG3"/>
<name>A0A1P8WBG3_9PLAN</name>
<reference evidence="2 3" key="1">
    <citation type="journal article" date="2016" name="Front. Microbiol.">
        <title>Fuerstia marisgermanicae gen. nov., sp. nov., an Unusual Member of the Phylum Planctomycetes from the German Wadden Sea.</title>
        <authorList>
            <person name="Kohn T."/>
            <person name="Heuer A."/>
            <person name="Jogler M."/>
            <person name="Vollmers J."/>
            <person name="Boedeker C."/>
            <person name="Bunk B."/>
            <person name="Rast P."/>
            <person name="Borchert D."/>
            <person name="Glockner I."/>
            <person name="Freese H.M."/>
            <person name="Klenk H.P."/>
            <person name="Overmann J."/>
            <person name="Kaster A.K."/>
            <person name="Rohde M."/>
            <person name="Wiegand S."/>
            <person name="Jogler C."/>
        </authorList>
    </citation>
    <scope>NUCLEOTIDE SEQUENCE [LARGE SCALE GENOMIC DNA]</scope>
    <source>
        <strain evidence="2 3">NH11</strain>
    </source>
</reference>
<dbReference type="PANTHER" id="PTHR19879">
    <property type="entry name" value="TRANSCRIPTION INITIATION FACTOR TFIID"/>
    <property type="match status" value="1"/>
</dbReference>
<dbReference type="OrthoDB" id="230341at2"/>
<dbReference type="PROSITE" id="PS50294">
    <property type="entry name" value="WD_REPEATS_REGION"/>
    <property type="match status" value="1"/>
</dbReference>
<protein>
    <submittedName>
        <fullName evidence="2">Uncharacterized protein</fullName>
    </submittedName>
</protein>
<dbReference type="EMBL" id="CP017641">
    <property type="protein sequence ID" value="APZ91400.1"/>
    <property type="molecule type" value="Genomic_DNA"/>
</dbReference>
<proteinExistence type="predicted"/>
<feature type="repeat" description="WD" evidence="1">
    <location>
        <begin position="137"/>
        <end position="178"/>
    </location>
</feature>
<dbReference type="STRING" id="1891926.Fuma_00988"/>
<accession>A0A1P8WBG3</accession>
<keyword evidence="1" id="KW-0853">WD repeat</keyword>
<dbReference type="Gene3D" id="2.130.10.10">
    <property type="entry name" value="YVTN repeat-like/Quinoprotein amine dehydrogenase"/>
    <property type="match status" value="3"/>
</dbReference>
<evidence type="ECO:0000313" key="2">
    <source>
        <dbReference type="EMBL" id="APZ91400.1"/>
    </source>
</evidence>
<evidence type="ECO:0000256" key="1">
    <source>
        <dbReference type="PROSITE-ProRule" id="PRU00221"/>
    </source>
</evidence>
<gene>
    <name evidence="2" type="ORF">Fuma_00988</name>
</gene>
<dbReference type="SUPFAM" id="SSF50978">
    <property type="entry name" value="WD40 repeat-like"/>
    <property type="match status" value="1"/>
</dbReference>
<dbReference type="Pfam" id="PF00400">
    <property type="entry name" value="WD40"/>
    <property type="match status" value="3"/>
</dbReference>
<dbReference type="InterPro" id="IPR036322">
    <property type="entry name" value="WD40_repeat_dom_sf"/>
</dbReference>
<dbReference type="InterPro" id="IPR001680">
    <property type="entry name" value="WD40_rpt"/>
</dbReference>
<dbReference type="SMART" id="SM00320">
    <property type="entry name" value="WD40"/>
    <property type="match status" value="5"/>
</dbReference>
<feature type="repeat" description="WD" evidence="1">
    <location>
        <begin position="58"/>
        <end position="83"/>
    </location>
</feature>
<feature type="repeat" description="WD" evidence="1">
    <location>
        <begin position="95"/>
        <end position="136"/>
    </location>
</feature>
<evidence type="ECO:0000313" key="3">
    <source>
        <dbReference type="Proteomes" id="UP000187735"/>
    </source>
</evidence>
<organism evidence="2 3">
    <name type="scientific">Fuerstiella marisgermanici</name>
    <dbReference type="NCBI Taxonomy" id="1891926"/>
    <lineage>
        <taxon>Bacteria</taxon>
        <taxon>Pseudomonadati</taxon>
        <taxon>Planctomycetota</taxon>
        <taxon>Planctomycetia</taxon>
        <taxon>Planctomycetales</taxon>
        <taxon>Planctomycetaceae</taxon>
        <taxon>Fuerstiella</taxon>
    </lineage>
</organism>
<dbReference type="RefSeq" id="WP_077023170.1">
    <property type="nucleotide sequence ID" value="NZ_CP017641.1"/>
</dbReference>
<dbReference type="PROSITE" id="PS50082">
    <property type="entry name" value="WD_REPEATS_2"/>
    <property type="match status" value="3"/>
</dbReference>
<dbReference type="InterPro" id="IPR015943">
    <property type="entry name" value="WD40/YVTN_repeat-like_dom_sf"/>
</dbReference>
<sequence length="330" mass="36138">MDVTKTHVATDLKHDSPLISCRFDPSGKFAFVGAQDYNVWRFEIASGNKVAYPTDAWVRSLAFSTDGSKLFTGGYDGRLIAWDAHAEKPEPLYAIEAHKGWIRAIDVSPDGTLLASVGNDLVVRLWSTSDGKLVREMKGHESHVYNVRFHPSGEHLATGDLMCHLIHWDVASGKKMRTWQAESLQIYDKTFVATIGGFRGMEFSADGSEVLCSGITNVTNAFAGIGNPSVVAFDWESGKQTTEHLSKGKLQGVAWGLAVHPDGTRIAATGGRGGYLLFWKPKEVNEFHNTKMPNDAMDLDISSDGLHLLTAHYNSHAYVSLMDAKKKPAG</sequence>